<dbReference type="InterPro" id="IPR015943">
    <property type="entry name" value="WD40/YVTN_repeat-like_dom_sf"/>
</dbReference>
<sequence length="810" mass="89725">MRHKYPLFFGFLVIIALTSACNKTKQASLTLGRYGKVEKLLLPNGWSLTPLGKQIELGDLPLNLVLSADQTRAAISNNGQSKHSLMWIDVPNQKVLHELDIPKAWYGLALTKDAKTLYASAGYDNMIKVYSIENDRLKLKDSLVLGNRWPRGAASPAGLALSADEQHLYCVTKGDSALYDFNVGNKTLFKKTKLKAPAYTCNLGPDGKKLYITLWGASSVGVYDTETAQMETEIAVGSHPNEMVFSKNGALLFVASADDNAVSVIDLTEKRVVETIVASLYPDAPIGSTSNSIAISEDGKTLAVANADNNCLALFDVSEPRKSKSLGFVPTGWYPTSVRFSNNNLLVINGKGLTSKANPNGPNPYKARTKETEYIAGLFKGTLSVIPVPTREELPAFTRLVYQNTPYEKNKELVTEGEAGNPIPRKVGEPSPIKYVFYIIKENRTYDQVFGDMKEGNGDPSLCLFPDTVSPNMHALAREFVLLDNFYVDAEVSADGHNWSTSAYANDYVEKNWPTSYGGRGGTYDYEGSKSIAWSKGGFLWDKCKEAGLSYRSYGIWADYGQTYMPNLKGHLCTTFAGYNLAIQDILRFERWKTDFDSLQAINQVPRMNFVRFGNDHTAGARVGVPSPAAMVADNDLAVGRFVEHLSKSKIWKESAVFVVEDDAQNGPDHVDAHRSPCLVISPYTKRKHIEHSMYSTSSVLRTMELILGLTPMSQYDAAAKPMYACFTRTPDYAPYEAKANQISLTARNTIDDYWSKLSYQFNLEKEDRAPDMAFTEVIWKAVRGRNAVVPAPRRSAFVIPIEVEAEDED</sequence>
<dbReference type="HOGENOM" id="CLU_012789_0_0_10"/>
<dbReference type="NCBIfam" id="TIGR02276">
    <property type="entry name" value="beta_rpt_yvtn"/>
    <property type="match status" value="1"/>
</dbReference>
<dbReference type="Gene3D" id="2.130.10.10">
    <property type="entry name" value="YVTN repeat-like/Quinoprotein amine dehydrogenase"/>
    <property type="match status" value="2"/>
</dbReference>
<dbReference type="PANTHER" id="PTHR47197">
    <property type="entry name" value="PROTEIN NIRF"/>
    <property type="match status" value="1"/>
</dbReference>
<dbReference type="InterPro" id="IPR011048">
    <property type="entry name" value="Haem_d1_sf"/>
</dbReference>
<dbReference type="Pfam" id="PF10282">
    <property type="entry name" value="Lactonase"/>
    <property type="match status" value="1"/>
</dbReference>
<keyword evidence="3" id="KW-1185">Reference proteome</keyword>
<dbReference type="InterPro" id="IPR019405">
    <property type="entry name" value="Lactonase_7-beta_prop"/>
</dbReference>
<dbReference type="eggNOG" id="COG3391">
    <property type="taxonomic scope" value="Bacteria"/>
</dbReference>
<accession>F4KRI8</accession>
<dbReference type="OrthoDB" id="145213at2"/>
<dbReference type="InterPro" id="IPR007312">
    <property type="entry name" value="Phosphoesterase"/>
</dbReference>
<evidence type="ECO:0000313" key="3">
    <source>
        <dbReference type="Proteomes" id="UP000008461"/>
    </source>
</evidence>
<dbReference type="InterPro" id="IPR011964">
    <property type="entry name" value="YVTN_b-propeller_repeat"/>
</dbReference>
<dbReference type="PANTHER" id="PTHR47197:SF3">
    <property type="entry name" value="DIHYDRO-HEME D1 DEHYDROGENASE"/>
    <property type="match status" value="1"/>
</dbReference>
<dbReference type="RefSeq" id="WP_013762542.1">
    <property type="nucleotide sequence ID" value="NC_015510.1"/>
</dbReference>
<evidence type="ECO:0000256" key="1">
    <source>
        <dbReference type="ARBA" id="ARBA00022801"/>
    </source>
</evidence>
<keyword evidence="1" id="KW-0378">Hydrolase</keyword>
<dbReference type="EMBL" id="CP002691">
    <property type="protein sequence ID" value="AEE47978.1"/>
    <property type="molecule type" value="Genomic_DNA"/>
</dbReference>
<dbReference type="Gene3D" id="3.40.720.10">
    <property type="entry name" value="Alkaline Phosphatase, subunit A"/>
    <property type="match status" value="2"/>
</dbReference>
<organism evidence="2 3">
    <name type="scientific">Haliscomenobacter hydrossis (strain ATCC 27775 / DSM 1100 / LMG 10767 / O)</name>
    <dbReference type="NCBI Taxonomy" id="760192"/>
    <lineage>
        <taxon>Bacteria</taxon>
        <taxon>Pseudomonadati</taxon>
        <taxon>Bacteroidota</taxon>
        <taxon>Saprospiria</taxon>
        <taxon>Saprospirales</taxon>
        <taxon>Haliscomenobacteraceae</taxon>
        <taxon>Haliscomenobacter</taxon>
    </lineage>
</organism>
<dbReference type="STRING" id="760192.Halhy_0064"/>
<dbReference type="GO" id="GO:0016788">
    <property type="term" value="F:hydrolase activity, acting on ester bonds"/>
    <property type="evidence" value="ECO:0007669"/>
    <property type="project" value="InterPro"/>
</dbReference>
<evidence type="ECO:0000313" key="2">
    <source>
        <dbReference type="EMBL" id="AEE47978.1"/>
    </source>
</evidence>
<reference key="2">
    <citation type="submission" date="2011-04" db="EMBL/GenBank/DDBJ databases">
        <title>Complete sequence of chromosome of Haliscomenobacter hydrossis DSM 1100.</title>
        <authorList>
            <consortium name="US DOE Joint Genome Institute (JGI-PGF)"/>
            <person name="Lucas S."/>
            <person name="Han J."/>
            <person name="Lapidus A."/>
            <person name="Bruce D."/>
            <person name="Goodwin L."/>
            <person name="Pitluck S."/>
            <person name="Peters L."/>
            <person name="Kyrpides N."/>
            <person name="Mavromatis K."/>
            <person name="Ivanova N."/>
            <person name="Ovchinnikova G."/>
            <person name="Pagani I."/>
            <person name="Daligault H."/>
            <person name="Detter J.C."/>
            <person name="Han C."/>
            <person name="Land M."/>
            <person name="Hauser L."/>
            <person name="Markowitz V."/>
            <person name="Cheng J.-F."/>
            <person name="Hugenholtz P."/>
            <person name="Woyke T."/>
            <person name="Wu D."/>
            <person name="Verbarg S."/>
            <person name="Frueling A."/>
            <person name="Brambilla E."/>
            <person name="Klenk H.-P."/>
            <person name="Eisen J.A."/>
        </authorList>
    </citation>
    <scope>NUCLEOTIDE SEQUENCE</scope>
    <source>
        <strain>DSM 1100</strain>
    </source>
</reference>
<dbReference type="InterPro" id="IPR051200">
    <property type="entry name" value="Host-pathogen_enzymatic-act"/>
</dbReference>
<dbReference type="InterPro" id="IPR017850">
    <property type="entry name" value="Alkaline_phosphatase_core_sf"/>
</dbReference>
<dbReference type="SUPFAM" id="SSF53649">
    <property type="entry name" value="Alkaline phosphatase-like"/>
    <property type="match status" value="1"/>
</dbReference>
<dbReference type="PROSITE" id="PS51257">
    <property type="entry name" value="PROKAR_LIPOPROTEIN"/>
    <property type="match status" value="1"/>
</dbReference>
<proteinExistence type="predicted"/>
<reference evidence="2 3" key="1">
    <citation type="journal article" date="2011" name="Stand. Genomic Sci.">
        <title>Complete genome sequence of Haliscomenobacter hydrossis type strain (O).</title>
        <authorList>
            <consortium name="US DOE Joint Genome Institute (JGI-PGF)"/>
            <person name="Daligault H."/>
            <person name="Lapidus A."/>
            <person name="Zeytun A."/>
            <person name="Nolan M."/>
            <person name="Lucas S."/>
            <person name="Del Rio T.G."/>
            <person name="Tice H."/>
            <person name="Cheng J.F."/>
            <person name="Tapia R."/>
            <person name="Han C."/>
            <person name="Goodwin L."/>
            <person name="Pitluck S."/>
            <person name="Liolios K."/>
            <person name="Pagani I."/>
            <person name="Ivanova N."/>
            <person name="Huntemann M."/>
            <person name="Mavromatis K."/>
            <person name="Mikhailova N."/>
            <person name="Pati A."/>
            <person name="Chen A."/>
            <person name="Palaniappan K."/>
            <person name="Land M."/>
            <person name="Hauser L."/>
            <person name="Brambilla E.M."/>
            <person name="Rohde M."/>
            <person name="Verbarg S."/>
            <person name="Goker M."/>
            <person name="Bristow J."/>
            <person name="Eisen J.A."/>
            <person name="Markowitz V."/>
            <person name="Hugenholtz P."/>
            <person name="Kyrpides N.C."/>
            <person name="Klenk H.P."/>
            <person name="Woyke T."/>
        </authorList>
    </citation>
    <scope>NUCLEOTIDE SEQUENCE [LARGE SCALE GENOMIC DNA]</scope>
    <source>
        <strain evidence="3">ATCC 27775 / DSM 1100 / LMG 10767 / O</strain>
    </source>
</reference>
<dbReference type="AlphaFoldDB" id="F4KRI8"/>
<protein>
    <submittedName>
        <fullName evidence="2">40-residue YVTN family beta-propeller repeat protein</fullName>
    </submittedName>
</protein>
<dbReference type="Pfam" id="PF04185">
    <property type="entry name" value="Phosphoesterase"/>
    <property type="match status" value="1"/>
</dbReference>
<gene>
    <name evidence="2" type="ordered locus">Halhy_0064</name>
</gene>
<dbReference type="Proteomes" id="UP000008461">
    <property type="component" value="Chromosome"/>
</dbReference>
<dbReference type="KEGG" id="hhy:Halhy_0064"/>
<name>F4KRI8_HALH1</name>
<dbReference type="SUPFAM" id="SSF51004">
    <property type="entry name" value="C-terminal (heme d1) domain of cytochrome cd1-nitrite reductase"/>
    <property type="match status" value="1"/>
</dbReference>